<evidence type="ECO:0008006" key="4">
    <source>
        <dbReference type="Google" id="ProtNLM"/>
    </source>
</evidence>
<dbReference type="EMBL" id="CABPSE010000017">
    <property type="protein sequence ID" value="VVE42596.1"/>
    <property type="molecule type" value="Genomic_DNA"/>
</dbReference>
<feature type="transmembrane region" description="Helical" evidence="1">
    <location>
        <begin position="65"/>
        <end position="86"/>
    </location>
</feature>
<dbReference type="AlphaFoldDB" id="A0A5E4Y1T3"/>
<organism evidence="2 3">
    <name type="scientific">Pandoraea communis</name>
    <dbReference type="NCBI Taxonomy" id="2508297"/>
    <lineage>
        <taxon>Bacteria</taxon>
        <taxon>Pseudomonadati</taxon>
        <taxon>Pseudomonadota</taxon>
        <taxon>Betaproteobacteria</taxon>
        <taxon>Burkholderiales</taxon>
        <taxon>Burkholderiaceae</taxon>
        <taxon>Pandoraea</taxon>
    </lineage>
</organism>
<keyword evidence="3" id="KW-1185">Reference proteome</keyword>
<keyword evidence="1" id="KW-1133">Transmembrane helix</keyword>
<reference evidence="2 3" key="1">
    <citation type="submission" date="2019-08" db="EMBL/GenBank/DDBJ databases">
        <authorList>
            <person name="Peeters C."/>
        </authorList>
    </citation>
    <scope>NUCLEOTIDE SEQUENCE [LARGE SCALE GENOMIC DNA]</scope>
    <source>
        <strain evidence="2 3">LMG 31111</strain>
    </source>
</reference>
<evidence type="ECO:0000256" key="1">
    <source>
        <dbReference type="SAM" id="Phobius"/>
    </source>
</evidence>
<accession>A0A5E4Y1T3</accession>
<feature type="transmembrane region" description="Helical" evidence="1">
    <location>
        <begin position="130"/>
        <end position="155"/>
    </location>
</feature>
<evidence type="ECO:0000313" key="3">
    <source>
        <dbReference type="Proteomes" id="UP000383971"/>
    </source>
</evidence>
<protein>
    <recommendedName>
        <fullName evidence="4">Transmembrane protein</fullName>
    </recommendedName>
</protein>
<keyword evidence="1" id="KW-0472">Membrane</keyword>
<gene>
    <name evidence="2" type="ORF">PCO31111_04255</name>
</gene>
<dbReference type="RefSeq" id="WP_150586607.1">
    <property type="nucleotide sequence ID" value="NZ_CABPSE010000017.1"/>
</dbReference>
<sequence length="188" mass="20109">MKTSDTGDVVHARQPSGNEPRRLTTLVLSVVVFGPETITGFLHSVQSAQAAASAGQAHLLRISSVFIMAHAPLWLAWALLSAASLMSPYVHDYDVAWFGILIDWLCAHGKAHGRRTGEREWLVLLWLTPLAGVMVVSFVGFPFMPFITIATLAGVQRRLRLDSSPGSASAMAPLANGGDGGNMYAVSP</sequence>
<proteinExistence type="predicted"/>
<evidence type="ECO:0000313" key="2">
    <source>
        <dbReference type="EMBL" id="VVE42596.1"/>
    </source>
</evidence>
<dbReference type="Proteomes" id="UP000383971">
    <property type="component" value="Unassembled WGS sequence"/>
</dbReference>
<name>A0A5E4Y1T3_9BURK</name>
<keyword evidence="1" id="KW-0812">Transmembrane</keyword>